<dbReference type="Pfam" id="PF00724">
    <property type="entry name" value="Oxidored_FMN"/>
    <property type="match status" value="1"/>
</dbReference>
<dbReference type="CDD" id="cd02932">
    <property type="entry name" value="OYE_YqiM_FMN"/>
    <property type="match status" value="1"/>
</dbReference>
<evidence type="ECO:0000256" key="5">
    <source>
        <dbReference type="ARBA" id="ARBA00023002"/>
    </source>
</evidence>
<name>A0AAN7TZA6_9MYCE</name>
<dbReference type="PANTHER" id="PTHR43303:SF4">
    <property type="entry name" value="NADPH DEHYDROGENASE C23G7.10C-RELATED"/>
    <property type="match status" value="1"/>
</dbReference>
<evidence type="ECO:0000256" key="2">
    <source>
        <dbReference type="ARBA" id="ARBA00022630"/>
    </source>
</evidence>
<keyword evidence="8" id="KW-1185">Reference proteome</keyword>
<dbReference type="AlphaFoldDB" id="A0AAN7TZA6"/>
<evidence type="ECO:0000313" key="8">
    <source>
        <dbReference type="Proteomes" id="UP001344447"/>
    </source>
</evidence>
<dbReference type="GO" id="GO:0050661">
    <property type="term" value="F:NADP binding"/>
    <property type="evidence" value="ECO:0007669"/>
    <property type="project" value="InterPro"/>
</dbReference>
<accession>A0AAN7TZA6</accession>
<dbReference type="GO" id="GO:0003959">
    <property type="term" value="F:NADPH dehydrogenase activity"/>
    <property type="evidence" value="ECO:0007669"/>
    <property type="project" value="InterPro"/>
</dbReference>
<proteinExistence type="predicted"/>
<keyword evidence="4" id="KW-0521">NADP</keyword>
<dbReference type="PANTHER" id="PTHR43303">
    <property type="entry name" value="NADPH DEHYDROGENASE C23G7.10C-RELATED"/>
    <property type="match status" value="1"/>
</dbReference>
<dbReference type="Gene3D" id="3.20.20.70">
    <property type="entry name" value="Aldolase class I"/>
    <property type="match status" value="1"/>
</dbReference>
<comment type="caution">
    <text evidence="7">The sequence shown here is derived from an EMBL/GenBank/DDBJ whole genome shotgun (WGS) entry which is preliminary data.</text>
</comment>
<dbReference type="InterPro" id="IPR013785">
    <property type="entry name" value="Aldolase_TIM"/>
</dbReference>
<sequence length="416" mass="46681">MQQHMIKEFIYPYPMPKHYGSAGKPVEVSQSTPKIFTPLQIKDIELKNRIVVSPMCQYSSIDGFMSDYHLVHYGTFARGGASMIVMEATSVSEIGRITYADSGLWKDEQMEPLKRIVKFIQQFDCKTSIQIAHAGRKASTHPPFLGKRNESIPIDDSHGHGWLPIAPSALSWGEGSTVPKEMTLDDITTVINQFRDSAERCLKCGFDMIEIHGAHGYLISSFLSPTSNKRTDQYGGDFNGRIKFLIDIVKAVRTVWPLSKPLSVRLSCEEWVKDGWHIDDTVRLAKILETLGVDILDCSSGGNSSSQKIQGGPLYQVKFAEQVKNNTNLKTAAVGLINKPNEADSILETNKCDIVMMARAFLRDPFWPLRCADELNIDTDVSLEYSFLKPRMMKASELKLKQPAHTHHQDANFTIP</sequence>
<feature type="domain" description="NADH:flavin oxidoreductase/NADH oxidase N-terminal" evidence="6">
    <location>
        <begin position="34"/>
        <end position="376"/>
    </location>
</feature>
<dbReference type="InterPro" id="IPR044152">
    <property type="entry name" value="YqjM-like"/>
</dbReference>
<evidence type="ECO:0000256" key="3">
    <source>
        <dbReference type="ARBA" id="ARBA00022643"/>
    </source>
</evidence>
<evidence type="ECO:0000256" key="4">
    <source>
        <dbReference type="ARBA" id="ARBA00022857"/>
    </source>
</evidence>
<keyword evidence="5" id="KW-0560">Oxidoreductase</keyword>
<organism evidence="7 8">
    <name type="scientific">Dictyostelium firmibasis</name>
    <dbReference type="NCBI Taxonomy" id="79012"/>
    <lineage>
        <taxon>Eukaryota</taxon>
        <taxon>Amoebozoa</taxon>
        <taxon>Evosea</taxon>
        <taxon>Eumycetozoa</taxon>
        <taxon>Dictyostelia</taxon>
        <taxon>Dictyosteliales</taxon>
        <taxon>Dictyosteliaceae</taxon>
        <taxon>Dictyostelium</taxon>
    </lineage>
</organism>
<keyword evidence="3" id="KW-0288">FMN</keyword>
<dbReference type="SUPFAM" id="SSF51395">
    <property type="entry name" value="FMN-linked oxidoreductases"/>
    <property type="match status" value="1"/>
</dbReference>
<evidence type="ECO:0000313" key="7">
    <source>
        <dbReference type="EMBL" id="KAK5578488.1"/>
    </source>
</evidence>
<dbReference type="InterPro" id="IPR001155">
    <property type="entry name" value="OxRdtase_FMN_N"/>
</dbReference>
<evidence type="ECO:0000259" key="6">
    <source>
        <dbReference type="Pfam" id="PF00724"/>
    </source>
</evidence>
<evidence type="ECO:0000256" key="1">
    <source>
        <dbReference type="ARBA" id="ARBA00001917"/>
    </source>
</evidence>
<protein>
    <recommendedName>
        <fullName evidence="6">NADH:flavin oxidoreductase/NADH oxidase N-terminal domain-containing protein</fullName>
    </recommendedName>
</protein>
<reference evidence="7 8" key="1">
    <citation type="submission" date="2023-11" db="EMBL/GenBank/DDBJ databases">
        <title>Dfirmibasis_genome.</title>
        <authorList>
            <person name="Edelbroek B."/>
            <person name="Kjellin J."/>
            <person name="Jerlstrom-Hultqvist J."/>
            <person name="Soderbom F."/>
        </authorList>
    </citation>
    <scope>NUCLEOTIDE SEQUENCE [LARGE SCALE GENOMIC DNA]</scope>
    <source>
        <strain evidence="7 8">TNS-C-14</strain>
    </source>
</reference>
<dbReference type="Proteomes" id="UP001344447">
    <property type="component" value="Unassembled WGS sequence"/>
</dbReference>
<dbReference type="EMBL" id="JAVFKY010000003">
    <property type="protein sequence ID" value="KAK5578488.1"/>
    <property type="molecule type" value="Genomic_DNA"/>
</dbReference>
<keyword evidence="2" id="KW-0285">Flavoprotein</keyword>
<dbReference type="GO" id="GO:0010181">
    <property type="term" value="F:FMN binding"/>
    <property type="evidence" value="ECO:0007669"/>
    <property type="project" value="InterPro"/>
</dbReference>
<gene>
    <name evidence="7" type="ORF">RB653_008159</name>
</gene>
<comment type="cofactor">
    <cofactor evidence="1">
        <name>FMN</name>
        <dbReference type="ChEBI" id="CHEBI:58210"/>
    </cofactor>
</comment>